<reference evidence="14" key="1">
    <citation type="submission" date="2015-08" db="EMBL/GenBank/DDBJ databases">
        <authorList>
            <person name="Varghese N."/>
        </authorList>
    </citation>
    <scope>NUCLEOTIDE SEQUENCE [LARGE SCALE GENOMIC DNA]</scope>
    <source>
        <strain evidence="14">JCM 18476</strain>
    </source>
</reference>
<keyword evidence="8" id="KW-1133">Transmembrane helix</keyword>
<dbReference type="GO" id="GO:0005886">
    <property type="term" value="C:plasma membrane"/>
    <property type="evidence" value="ECO:0007669"/>
    <property type="project" value="UniProtKB-SubCell"/>
</dbReference>
<dbReference type="SUPFAM" id="SSF53067">
    <property type="entry name" value="Actin-like ATPase domain"/>
    <property type="match status" value="1"/>
</dbReference>
<keyword evidence="6" id="KW-0812">Transmembrane</keyword>
<protein>
    <recommendedName>
        <fullName evidence="10">Type II secretion system protein L</fullName>
        <shortName evidence="10">T2SS protein L</shortName>
    </recommendedName>
</protein>
<evidence type="ECO:0000259" key="11">
    <source>
        <dbReference type="Pfam" id="PF05134"/>
    </source>
</evidence>
<keyword evidence="5" id="KW-0997">Cell inner membrane</keyword>
<evidence type="ECO:0000313" key="14">
    <source>
        <dbReference type="Proteomes" id="UP000182769"/>
    </source>
</evidence>
<evidence type="ECO:0000256" key="9">
    <source>
        <dbReference type="ARBA" id="ARBA00023136"/>
    </source>
</evidence>
<dbReference type="InterPro" id="IPR024230">
    <property type="entry name" value="GspL_cyto_dom"/>
</dbReference>
<organism evidence="13 14">
    <name type="scientific">Marinomonas fungiae</name>
    <dbReference type="NCBI Taxonomy" id="1137284"/>
    <lineage>
        <taxon>Bacteria</taxon>
        <taxon>Pseudomonadati</taxon>
        <taxon>Pseudomonadota</taxon>
        <taxon>Gammaproteobacteria</taxon>
        <taxon>Oceanospirillales</taxon>
        <taxon>Oceanospirillaceae</taxon>
        <taxon>Marinomonas</taxon>
    </lineage>
</organism>
<dbReference type="Pfam" id="PF05134">
    <property type="entry name" value="T2SSL"/>
    <property type="match status" value="1"/>
</dbReference>
<feature type="domain" description="GspL periplasmic" evidence="12">
    <location>
        <begin position="226"/>
        <end position="374"/>
    </location>
</feature>
<feature type="domain" description="GspL cytoplasmic actin-ATPase-like" evidence="11">
    <location>
        <begin position="43"/>
        <end position="131"/>
    </location>
</feature>
<keyword evidence="4" id="KW-1003">Cell membrane</keyword>
<evidence type="ECO:0000256" key="7">
    <source>
        <dbReference type="ARBA" id="ARBA00022927"/>
    </source>
</evidence>
<dbReference type="OrthoDB" id="6103448at2"/>
<evidence type="ECO:0000313" key="13">
    <source>
        <dbReference type="EMBL" id="CUB04840.1"/>
    </source>
</evidence>
<dbReference type="Pfam" id="PF12693">
    <property type="entry name" value="GspL_C"/>
    <property type="match status" value="1"/>
</dbReference>
<proteinExistence type="inferred from homology"/>
<dbReference type="GO" id="GO:0009276">
    <property type="term" value="C:Gram-negative-bacterium-type cell wall"/>
    <property type="evidence" value="ECO:0007669"/>
    <property type="project" value="InterPro"/>
</dbReference>
<keyword evidence="9" id="KW-0472">Membrane</keyword>
<sequence>MQRLIVQLRETTSCDHLVADWWFFDGLQLTSQGNAISPEQMATTWQHLQQQAAFAKQGRLVEVVLFAPAHRVHMRLLNVSKGQGRHLNRVLPYLMEPFLGQSVDEMHFVAAPAQDEKVWAFAVAHSHMLAWQIWSAVFTDYRVSLFALPCLLSTTATEKVTELLGECFQFQCEQWCWLPKNLMPQQATSVLDGISVNQILNQSKTWARFNLLQARYQVRCQRNTTLQPWRWAAVLSLLAFSAYSLNTYLDTQSLNQQAQYWETTANQAFLKLLPEEGRVVNLTRQMAARLQHVREVSAEQVASAYEVLTMLDSVRDDTAKTQGLQSIAWQPQSYRFEWRTNSRTELERIQQILSSKGVELEQTVRQEQGYLGVFRAQGVAL</sequence>
<dbReference type="GO" id="GO:0015627">
    <property type="term" value="C:type II protein secretion system complex"/>
    <property type="evidence" value="ECO:0007669"/>
    <property type="project" value="InterPro"/>
</dbReference>
<dbReference type="STRING" id="1137284.GCA_001418205_02621"/>
<dbReference type="Proteomes" id="UP000182769">
    <property type="component" value="Unassembled WGS sequence"/>
</dbReference>
<evidence type="ECO:0000256" key="6">
    <source>
        <dbReference type="ARBA" id="ARBA00022692"/>
    </source>
</evidence>
<evidence type="ECO:0000256" key="5">
    <source>
        <dbReference type="ARBA" id="ARBA00022519"/>
    </source>
</evidence>
<dbReference type="EMBL" id="CYHG01000008">
    <property type="protein sequence ID" value="CUB04840.1"/>
    <property type="molecule type" value="Genomic_DNA"/>
</dbReference>
<keyword evidence="7 10" id="KW-0653">Protein transport</keyword>
<dbReference type="InterPro" id="IPR007812">
    <property type="entry name" value="T2SS_protein-GspL"/>
</dbReference>
<evidence type="ECO:0000259" key="12">
    <source>
        <dbReference type="Pfam" id="PF12693"/>
    </source>
</evidence>
<dbReference type="InterPro" id="IPR025691">
    <property type="entry name" value="GspL_pp_dom"/>
</dbReference>
<dbReference type="PIRSF" id="PIRSF015761">
    <property type="entry name" value="Protein_L"/>
    <property type="match status" value="1"/>
</dbReference>
<evidence type="ECO:0000256" key="2">
    <source>
        <dbReference type="ARBA" id="ARBA00005318"/>
    </source>
</evidence>
<evidence type="ECO:0000256" key="3">
    <source>
        <dbReference type="ARBA" id="ARBA00022448"/>
    </source>
</evidence>
<dbReference type="RefSeq" id="WP_141656850.1">
    <property type="nucleotide sequence ID" value="NZ_CYHG01000008.1"/>
</dbReference>
<dbReference type="AlphaFoldDB" id="A0A0K6INZ7"/>
<evidence type="ECO:0000256" key="4">
    <source>
        <dbReference type="ARBA" id="ARBA00022475"/>
    </source>
</evidence>
<gene>
    <name evidence="13" type="ORF">Ga0061065_10899</name>
</gene>
<evidence type="ECO:0000256" key="10">
    <source>
        <dbReference type="PIRNR" id="PIRNR015761"/>
    </source>
</evidence>
<comment type="similarity">
    <text evidence="2 10">Belongs to the GSP L family.</text>
</comment>
<evidence type="ECO:0000256" key="1">
    <source>
        <dbReference type="ARBA" id="ARBA00004377"/>
    </source>
</evidence>
<comment type="function">
    <text evidence="10">Inner membrane component of the type II secretion system required for the energy-dependent secretion of extracellular factors such as proteases and toxins from the periplasm.</text>
</comment>
<dbReference type="InterPro" id="IPR043129">
    <property type="entry name" value="ATPase_NBD"/>
</dbReference>
<comment type="subcellular location">
    <subcellularLocation>
        <location evidence="1">Cell inner membrane</location>
        <topology evidence="1">Single-pass membrane protein</topology>
    </subcellularLocation>
</comment>
<dbReference type="GO" id="GO:0015628">
    <property type="term" value="P:protein secretion by the type II secretion system"/>
    <property type="evidence" value="ECO:0007669"/>
    <property type="project" value="InterPro"/>
</dbReference>
<keyword evidence="14" id="KW-1185">Reference proteome</keyword>
<dbReference type="Gene3D" id="3.30.420.380">
    <property type="match status" value="1"/>
</dbReference>
<name>A0A0K6INZ7_9GAMM</name>
<evidence type="ECO:0000256" key="8">
    <source>
        <dbReference type="ARBA" id="ARBA00022989"/>
    </source>
</evidence>
<accession>A0A0K6INZ7</accession>
<keyword evidence="3 10" id="KW-0813">Transport</keyword>
<dbReference type="NCBIfam" id="TIGR01709">
    <property type="entry name" value="typeII_sec_gspL"/>
    <property type="match status" value="1"/>
</dbReference>